<protein>
    <recommendedName>
        <fullName evidence="3">Tick transposon</fullName>
    </recommendedName>
</protein>
<feature type="non-terminal residue" evidence="1">
    <location>
        <position position="107"/>
    </location>
</feature>
<organism evidence="1 2">
    <name type="scientific">Batillaria attramentaria</name>
    <dbReference type="NCBI Taxonomy" id="370345"/>
    <lineage>
        <taxon>Eukaryota</taxon>
        <taxon>Metazoa</taxon>
        <taxon>Spiralia</taxon>
        <taxon>Lophotrochozoa</taxon>
        <taxon>Mollusca</taxon>
        <taxon>Gastropoda</taxon>
        <taxon>Caenogastropoda</taxon>
        <taxon>Sorbeoconcha</taxon>
        <taxon>Cerithioidea</taxon>
        <taxon>Batillariidae</taxon>
        <taxon>Batillaria</taxon>
    </lineage>
</organism>
<name>A0ABD0JYG0_9CAEN</name>
<evidence type="ECO:0000313" key="2">
    <source>
        <dbReference type="Proteomes" id="UP001519460"/>
    </source>
</evidence>
<dbReference type="AlphaFoldDB" id="A0ABD0JYG0"/>
<dbReference type="Proteomes" id="UP001519460">
    <property type="component" value="Unassembled WGS sequence"/>
</dbReference>
<reference evidence="1 2" key="1">
    <citation type="journal article" date="2023" name="Sci. Data">
        <title>Genome assembly of the Korean intertidal mud-creeper Batillaria attramentaria.</title>
        <authorList>
            <person name="Patra A.K."/>
            <person name="Ho P.T."/>
            <person name="Jun S."/>
            <person name="Lee S.J."/>
            <person name="Kim Y."/>
            <person name="Won Y.J."/>
        </authorList>
    </citation>
    <scope>NUCLEOTIDE SEQUENCE [LARGE SCALE GENOMIC DNA]</scope>
    <source>
        <strain evidence="1">Wonlab-2016</strain>
    </source>
</reference>
<gene>
    <name evidence="1" type="ORF">BaRGS_00028775</name>
</gene>
<proteinExistence type="predicted"/>
<accession>A0ABD0JYG0</accession>
<sequence>FCGCRPFLASPCMKEKQAEGERFLNQHLRWIPQFVSRKTPLLTDWNTCCKAQRKTRGFLGATFSRLKRLRTRLDKNTVTSSCRLRAFHPTTSSLIVISSNNENARGK</sequence>
<feature type="non-terminal residue" evidence="1">
    <location>
        <position position="1"/>
    </location>
</feature>
<comment type="caution">
    <text evidence="1">The sequence shown here is derived from an EMBL/GenBank/DDBJ whole genome shotgun (WGS) entry which is preliminary data.</text>
</comment>
<evidence type="ECO:0000313" key="1">
    <source>
        <dbReference type="EMBL" id="KAK7479948.1"/>
    </source>
</evidence>
<dbReference type="EMBL" id="JACVVK020000291">
    <property type="protein sequence ID" value="KAK7479948.1"/>
    <property type="molecule type" value="Genomic_DNA"/>
</dbReference>
<keyword evidence="2" id="KW-1185">Reference proteome</keyword>
<evidence type="ECO:0008006" key="3">
    <source>
        <dbReference type="Google" id="ProtNLM"/>
    </source>
</evidence>